<sequence length="197" mass="23056">MDYLLSQSSEFGICEDCKQPNISKNWCKSCNAEKNPPKLKDFKRVVKYNYEITADIDEKSDVKASVVALKSLNNSSNINEDFFDEICSGSRPKIIENNPLHYEKLMKWCWDPNPSERPSVTEVFMMINDWIENFDKDHHGIKFSYIKDAIKEFKEHDKLKMSTLNNESDPIYIHHPQSYSTSRIIRTLYDEDKGKSL</sequence>
<evidence type="ECO:0000313" key="1">
    <source>
        <dbReference type="EMBL" id="CAG8503188.1"/>
    </source>
</evidence>
<dbReference type="SUPFAM" id="SSF56112">
    <property type="entry name" value="Protein kinase-like (PK-like)"/>
    <property type="match status" value="1"/>
</dbReference>
<reference evidence="1 2" key="1">
    <citation type="submission" date="2021-06" db="EMBL/GenBank/DDBJ databases">
        <authorList>
            <person name="Kallberg Y."/>
            <person name="Tangrot J."/>
            <person name="Rosling A."/>
        </authorList>
    </citation>
    <scope>NUCLEOTIDE SEQUENCE [LARGE SCALE GENOMIC DNA]</scope>
    <source>
        <strain evidence="1 2">120-4 pot B 10/14</strain>
    </source>
</reference>
<keyword evidence="2" id="KW-1185">Reference proteome</keyword>
<dbReference type="InterPro" id="IPR011009">
    <property type="entry name" value="Kinase-like_dom_sf"/>
</dbReference>
<dbReference type="Gene3D" id="1.10.510.10">
    <property type="entry name" value="Transferase(Phosphotransferase) domain 1"/>
    <property type="match status" value="1"/>
</dbReference>
<accession>A0ABM8W1U0</accession>
<evidence type="ECO:0000313" key="2">
    <source>
        <dbReference type="Proteomes" id="UP000789901"/>
    </source>
</evidence>
<protein>
    <submittedName>
        <fullName evidence="1">20757_t:CDS:1</fullName>
    </submittedName>
</protein>
<dbReference type="EMBL" id="CAJVQB010000708">
    <property type="protein sequence ID" value="CAG8503188.1"/>
    <property type="molecule type" value="Genomic_DNA"/>
</dbReference>
<organism evidence="1 2">
    <name type="scientific">Gigaspora margarita</name>
    <dbReference type="NCBI Taxonomy" id="4874"/>
    <lineage>
        <taxon>Eukaryota</taxon>
        <taxon>Fungi</taxon>
        <taxon>Fungi incertae sedis</taxon>
        <taxon>Mucoromycota</taxon>
        <taxon>Glomeromycotina</taxon>
        <taxon>Glomeromycetes</taxon>
        <taxon>Diversisporales</taxon>
        <taxon>Gigasporaceae</taxon>
        <taxon>Gigaspora</taxon>
    </lineage>
</organism>
<proteinExistence type="predicted"/>
<comment type="caution">
    <text evidence="1">The sequence shown here is derived from an EMBL/GenBank/DDBJ whole genome shotgun (WGS) entry which is preliminary data.</text>
</comment>
<dbReference type="Proteomes" id="UP000789901">
    <property type="component" value="Unassembled WGS sequence"/>
</dbReference>
<name>A0ABM8W1U0_GIGMA</name>
<gene>
    <name evidence="1" type="ORF">GMARGA_LOCUS2304</name>
</gene>